<accession>A0A0C9XJD5</accession>
<organism evidence="1 2">
    <name type="scientific">Laccaria amethystina LaAM-08-1</name>
    <dbReference type="NCBI Taxonomy" id="1095629"/>
    <lineage>
        <taxon>Eukaryota</taxon>
        <taxon>Fungi</taxon>
        <taxon>Dikarya</taxon>
        <taxon>Basidiomycota</taxon>
        <taxon>Agaricomycotina</taxon>
        <taxon>Agaricomycetes</taxon>
        <taxon>Agaricomycetidae</taxon>
        <taxon>Agaricales</taxon>
        <taxon>Agaricineae</taxon>
        <taxon>Hydnangiaceae</taxon>
        <taxon>Laccaria</taxon>
    </lineage>
</organism>
<gene>
    <name evidence="1" type="ORF">K443DRAFT_635531</name>
</gene>
<dbReference type="EMBL" id="KN838725">
    <property type="protein sequence ID" value="KIJ96327.1"/>
    <property type="molecule type" value="Genomic_DNA"/>
</dbReference>
<name>A0A0C9XJD5_9AGAR</name>
<dbReference type="HOGENOM" id="CLU_2948095_0_0_1"/>
<reference evidence="2" key="2">
    <citation type="submission" date="2015-01" db="EMBL/GenBank/DDBJ databases">
        <title>Evolutionary Origins and Diversification of the Mycorrhizal Mutualists.</title>
        <authorList>
            <consortium name="DOE Joint Genome Institute"/>
            <consortium name="Mycorrhizal Genomics Consortium"/>
            <person name="Kohler A."/>
            <person name="Kuo A."/>
            <person name="Nagy L.G."/>
            <person name="Floudas D."/>
            <person name="Copeland A."/>
            <person name="Barry K.W."/>
            <person name="Cichocki N."/>
            <person name="Veneault-Fourrey C."/>
            <person name="LaButti K."/>
            <person name="Lindquist E.A."/>
            <person name="Lipzen A."/>
            <person name="Lundell T."/>
            <person name="Morin E."/>
            <person name="Murat C."/>
            <person name="Riley R."/>
            <person name="Ohm R."/>
            <person name="Sun H."/>
            <person name="Tunlid A."/>
            <person name="Henrissat B."/>
            <person name="Grigoriev I.V."/>
            <person name="Hibbett D.S."/>
            <person name="Martin F."/>
        </authorList>
    </citation>
    <scope>NUCLEOTIDE SEQUENCE [LARGE SCALE GENOMIC DNA]</scope>
    <source>
        <strain evidence="2">LaAM-08-1</strain>
    </source>
</reference>
<evidence type="ECO:0000313" key="2">
    <source>
        <dbReference type="Proteomes" id="UP000054477"/>
    </source>
</evidence>
<feature type="non-terminal residue" evidence="1">
    <location>
        <position position="60"/>
    </location>
</feature>
<sequence>MKPTPTSSIASPSTLRASMALLLPPLLQYRLWPPSGEPRHWEESKGRHCLCHCLQIRRRR</sequence>
<proteinExistence type="predicted"/>
<dbReference type="AlphaFoldDB" id="A0A0C9XJD5"/>
<keyword evidence="2" id="KW-1185">Reference proteome</keyword>
<reference evidence="1 2" key="1">
    <citation type="submission" date="2014-04" db="EMBL/GenBank/DDBJ databases">
        <authorList>
            <consortium name="DOE Joint Genome Institute"/>
            <person name="Kuo A."/>
            <person name="Kohler A."/>
            <person name="Nagy L.G."/>
            <person name="Floudas D."/>
            <person name="Copeland A."/>
            <person name="Barry K.W."/>
            <person name="Cichocki N."/>
            <person name="Veneault-Fourrey C."/>
            <person name="LaButti K."/>
            <person name="Lindquist E.A."/>
            <person name="Lipzen A."/>
            <person name="Lundell T."/>
            <person name="Morin E."/>
            <person name="Murat C."/>
            <person name="Sun H."/>
            <person name="Tunlid A."/>
            <person name="Henrissat B."/>
            <person name="Grigoriev I.V."/>
            <person name="Hibbett D.S."/>
            <person name="Martin F."/>
            <person name="Nordberg H.P."/>
            <person name="Cantor M.N."/>
            <person name="Hua S.X."/>
        </authorList>
    </citation>
    <scope>NUCLEOTIDE SEQUENCE [LARGE SCALE GENOMIC DNA]</scope>
    <source>
        <strain evidence="1 2">LaAM-08-1</strain>
    </source>
</reference>
<evidence type="ECO:0000313" key="1">
    <source>
        <dbReference type="EMBL" id="KIJ96327.1"/>
    </source>
</evidence>
<protein>
    <submittedName>
        <fullName evidence="1">Unplaced genomic scaffold K443scaffold_190, whole genome shotgun sequence</fullName>
    </submittedName>
</protein>
<dbReference type="Proteomes" id="UP000054477">
    <property type="component" value="Unassembled WGS sequence"/>
</dbReference>